<evidence type="ECO:0000256" key="1">
    <source>
        <dbReference type="SAM" id="MobiDB-lite"/>
    </source>
</evidence>
<evidence type="ECO:0000313" key="2">
    <source>
        <dbReference type="Proteomes" id="UP000887565"/>
    </source>
</evidence>
<keyword evidence="2" id="KW-1185">Reference proteome</keyword>
<reference evidence="3" key="1">
    <citation type="submission" date="2022-11" db="UniProtKB">
        <authorList>
            <consortium name="WormBaseParasite"/>
        </authorList>
    </citation>
    <scope>IDENTIFICATION</scope>
</reference>
<feature type="compositionally biased region" description="Basic residues" evidence="1">
    <location>
        <begin position="34"/>
        <end position="52"/>
    </location>
</feature>
<dbReference type="Proteomes" id="UP000887565">
    <property type="component" value="Unplaced"/>
</dbReference>
<accession>A0A915HYE9</accession>
<dbReference type="AlphaFoldDB" id="A0A915HYE9"/>
<name>A0A915HYE9_ROMCU</name>
<organism evidence="2 3">
    <name type="scientific">Romanomermis culicivorax</name>
    <name type="common">Nematode worm</name>
    <dbReference type="NCBI Taxonomy" id="13658"/>
    <lineage>
        <taxon>Eukaryota</taxon>
        <taxon>Metazoa</taxon>
        <taxon>Ecdysozoa</taxon>
        <taxon>Nematoda</taxon>
        <taxon>Enoplea</taxon>
        <taxon>Dorylaimia</taxon>
        <taxon>Mermithida</taxon>
        <taxon>Mermithoidea</taxon>
        <taxon>Mermithidae</taxon>
        <taxon>Romanomermis</taxon>
    </lineage>
</organism>
<sequence length="88" mass="9934">MVNMGRRRRSRVTSAIVGSAFPTFDQRQRSTSAGRRRLAQQIGQRRRRRRRGGGAIAAARRRASSLLTTVGVCQSNDNFLQLYTNLVE</sequence>
<feature type="region of interest" description="Disordered" evidence="1">
    <location>
        <begin position="23"/>
        <end position="57"/>
    </location>
</feature>
<proteinExistence type="predicted"/>
<dbReference type="WBParaSite" id="nRc.2.0.1.t06301-RA">
    <property type="protein sequence ID" value="nRc.2.0.1.t06301-RA"/>
    <property type="gene ID" value="nRc.2.0.1.g06301"/>
</dbReference>
<protein>
    <submittedName>
        <fullName evidence="3">Uncharacterized protein</fullName>
    </submittedName>
</protein>
<evidence type="ECO:0000313" key="3">
    <source>
        <dbReference type="WBParaSite" id="nRc.2.0.1.t06301-RA"/>
    </source>
</evidence>